<organism evidence="5 6">
    <name type="scientific">Sphaeroforma arctica JP610</name>
    <dbReference type="NCBI Taxonomy" id="667725"/>
    <lineage>
        <taxon>Eukaryota</taxon>
        <taxon>Ichthyosporea</taxon>
        <taxon>Ichthyophonida</taxon>
        <taxon>Sphaeroforma</taxon>
    </lineage>
</organism>
<dbReference type="Gene3D" id="3.30.1600.10">
    <property type="entry name" value="SIR2/SIRT2 'Small Domain"/>
    <property type="match status" value="1"/>
</dbReference>
<dbReference type="NCBIfam" id="NF001753">
    <property type="entry name" value="PRK00481.1-3"/>
    <property type="match status" value="1"/>
</dbReference>
<dbReference type="InterPro" id="IPR026591">
    <property type="entry name" value="Sirtuin_cat_small_dom_sf"/>
</dbReference>
<dbReference type="eggNOG" id="KOG2684">
    <property type="taxonomic scope" value="Eukaryota"/>
</dbReference>
<dbReference type="AlphaFoldDB" id="A0A0L0FNU2"/>
<dbReference type="OrthoDB" id="424302at2759"/>
<dbReference type="InterPro" id="IPR003000">
    <property type="entry name" value="Sirtuin"/>
</dbReference>
<name>A0A0L0FNU2_9EUKA</name>
<dbReference type="Proteomes" id="UP000054560">
    <property type="component" value="Unassembled WGS sequence"/>
</dbReference>
<dbReference type="PANTHER" id="PTHR11085:SF4">
    <property type="entry name" value="NAD-DEPENDENT PROTEIN DEACYLASE"/>
    <property type="match status" value="1"/>
</dbReference>
<keyword evidence="3" id="KW-0479">Metal-binding</keyword>
<dbReference type="InterPro" id="IPR026590">
    <property type="entry name" value="Ssirtuin_cat_dom"/>
</dbReference>
<dbReference type="SUPFAM" id="SSF52467">
    <property type="entry name" value="DHS-like NAD/FAD-binding domain"/>
    <property type="match status" value="1"/>
</dbReference>
<dbReference type="CDD" id="cd01407">
    <property type="entry name" value="SIR2-fam"/>
    <property type="match status" value="1"/>
</dbReference>
<dbReference type="Pfam" id="PF02146">
    <property type="entry name" value="SIR2"/>
    <property type="match status" value="1"/>
</dbReference>
<feature type="active site" description="Proton acceptor" evidence="3">
    <location>
        <position position="161"/>
    </location>
</feature>
<evidence type="ECO:0000313" key="5">
    <source>
        <dbReference type="EMBL" id="KNC78505.1"/>
    </source>
</evidence>
<dbReference type="GO" id="GO:0017136">
    <property type="term" value="F:histone deacetylase activity, NAD-dependent"/>
    <property type="evidence" value="ECO:0007669"/>
    <property type="project" value="TreeGrafter"/>
</dbReference>
<gene>
    <name evidence="5" type="ORF">SARC_09063</name>
</gene>
<feature type="binding site" evidence="3">
    <location>
        <position position="169"/>
    </location>
    <ligand>
        <name>Zn(2+)</name>
        <dbReference type="ChEBI" id="CHEBI:29105"/>
    </ligand>
</feature>
<keyword evidence="2" id="KW-0520">NAD</keyword>
<reference evidence="5 6" key="1">
    <citation type="submission" date="2011-02" db="EMBL/GenBank/DDBJ databases">
        <title>The Genome Sequence of Sphaeroforma arctica JP610.</title>
        <authorList>
            <consortium name="The Broad Institute Genome Sequencing Platform"/>
            <person name="Russ C."/>
            <person name="Cuomo C."/>
            <person name="Young S.K."/>
            <person name="Zeng Q."/>
            <person name="Gargeya S."/>
            <person name="Alvarado L."/>
            <person name="Berlin A."/>
            <person name="Chapman S.B."/>
            <person name="Chen Z."/>
            <person name="Freedman E."/>
            <person name="Gellesch M."/>
            <person name="Goldberg J."/>
            <person name="Griggs A."/>
            <person name="Gujja S."/>
            <person name="Heilman E."/>
            <person name="Heiman D."/>
            <person name="Howarth C."/>
            <person name="Mehta T."/>
            <person name="Neiman D."/>
            <person name="Pearson M."/>
            <person name="Roberts A."/>
            <person name="Saif S."/>
            <person name="Shea T."/>
            <person name="Shenoy N."/>
            <person name="Sisk P."/>
            <person name="Stolte C."/>
            <person name="Sykes S."/>
            <person name="White J."/>
            <person name="Yandava C."/>
            <person name="Burger G."/>
            <person name="Gray M.W."/>
            <person name="Holland P.W.H."/>
            <person name="King N."/>
            <person name="Lang F.B.F."/>
            <person name="Roger A.J."/>
            <person name="Ruiz-Trillo I."/>
            <person name="Haas B."/>
            <person name="Nusbaum C."/>
            <person name="Birren B."/>
        </authorList>
    </citation>
    <scope>NUCLEOTIDE SEQUENCE [LARGE SCALE GENOMIC DNA]</scope>
    <source>
        <strain evidence="5 6">JP610</strain>
    </source>
</reference>
<accession>A0A0L0FNU2</accession>
<evidence type="ECO:0000256" key="2">
    <source>
        <dbReference type="ARBA" id="ARBA00023027"/>
    </source>
</evidence>
<keyword evidence="1" id="KW-0808">Transferase</keyword>
<feature type="binding site" evidence="3">
    <location>
        <position position="195"/>
    </location>
    <ligand>
        <name>Zn(2+)</name>
        <dbReference type="ChEBI" id="CHEBI:29105"/>
    </ligand>
</feature>
<dbReference type="PROSITE" id="PS50305">
    <property type="entry name" value="SIRTUIN"/>
    <property type="match status" value="1"/>
</dbReference>
<keyword evidence="6" id="KW-1185">Reference proteome</keyword>
<evidence type="ECO:0000256" key="1">
    <source>
        <dbReference type="ARBA" id="ARBA00022679"/>
    </source>
</evidence>
<feature type="domain" description="Deacetylase sirtuin-type" evidence="4">
    <location>
        <begin position="38"/>
        <end position="294"/>
    </location>
</feature>
<feature type="binding site" evidence="3">
    <location>
        <position position="172"/>
    </location>
    <ligand>
        <name>Zn(2+)</name>
        <dbReference type="ChEBI" id="CHEBI:29105"/>
    </ligand>
</feature>
<dbReference type="GeneID" id="25909567"/>
<evidence type="ECO:0000313" key="6">
    <source>
        <dbReference type="Proteomes" id="UP000054560"/>
    </source>
</evidence>
<dbReference type="GO" id="GO:0070403">
    <property type="term" value="F:NAD+ binding"/>
    <property type="evidence" value="ECO:0007669"/>
    <property type="project" value="InterPro"/>
</dbReference>
<dbReference type="STRING" id="667725.A0A0L0FNU2"/>
<dbReference type="EMBL" id="KQ242477">
    <property type="protein sequence ID" value="KNC78505.1"/>
    <property type="molecule type" value="Genomic_DNA"/>
</dbReference>
<proteinExistence type="predicted"/>
<dbReference type="RefSeq" id="XP_014152407.1">
    <property type="nucleotide sequence ID" value="XM_014296932.1"/>
</dbReference>
<evidence type="ECO:0000259" key="4">
    <source>
        <dbReference type="PROSITE" id="PS50305"/>
    </source>
</evidence>
<sequence>MFSIKWDDMDLGDVSFSDLAGSRAPARVIDHENVAVRKAAVKGTVEIIADMILEAKGNLVFLTGAGMSAASDIPTFRDPDHGVWATRDPKQCGTKEAFVHHPERLWTVLMDVVGPENDPKPNLGHKALGDLEALGFTSTVVTQNVDDLHENAGNKDVMHLHGNLWRTFCVACGLQGTNTHELLRTVKKVDLPPRCDHCHGVLKPDAILFGELLDNSIVDRASDLVKHTPLLFVLGTSARVTPASDFPIMAANHGAKVVEINMERTQLTDTCVDVFMNEPLEVVLPQIVELVRQKHLKKDPLGTSMFTLLSSVLNGSSKMPE</sequence>
<dbReference type="InterPro" id="IPR029035">
    <property type="entry name" value="DHS-like_NAD/FAD-binding_dom"/>
</dbReference>
<dbReference type="InterPro" id="IPR050134">
    <property type="entry name" value="NAD-dep_sirtuin_deacylases"/>
</dbReference>
<feature type="binding site" evidence="3">
    <location>
        <position position="198"/>
    </location>
    <ligand>
        <name>Zn(2+)</name>
        <dbReference type="ChEBI" id="CHEBI:29105"/>
    </ligand>
</feature>
<keyword evidence="3" id="KW-0862">Zinc</keyword>
<dbReference type="PANTHER" id="PTHR11085">
    <property type="entry name" value="NAD-DEPENDENT PROTEIN DEACYLASE SIRTUIN-5, MITOCHONDRIAL-RELATED"/>
    <property type="match status" value="1"/>
</dbReference>
<evidence type="ECO:0000256" key="3">
    <source>
        <dbReference type="PROSITE-ProRule" id="PRU00236"/>
    </source>
</evidence>
<dbReference type="Gene3D" id="3.40.50.1220">
    <property type="entry name" value="TPP-binding domain"/>
    <property type="match status" value="1"/>
</dbReference>
<dbReference type="GO" id="GO:0046872">
    <property type="term" value="F:metal ion binding"/>
    <property type="evidence" value="ECO:0007669"/>
    <property type="project" value="UniProtKB-KW"/>
</dbReference>
<protein>
    <recommendedName>
        <fullName evidence="4">Deacetylase sirtuin-type domain-containing protein</fullName>
    </recommendedName>
</protein>